<evidence type="ECO:0000313" key="1">
    <source>
        <dbReference type="EMBL" id="KIJ96074.1"/>
    </source>
</evidence>
<dbReference type="HOGENOM" id="CLU_2483695_0_0_1"/>
<dbReference type="EMBL" id="KN838733">
    <property type="protein sequence ID" value="KIJ96074.1"/>
    <property type="molecule type" value="Genomic_DNA"/>
</dbReference>
<protein>
    <submittedName>
        <fullName evidence="1">Uncharacterized protein</fullName>
    </submittedName>
</protein>
<reference evidence="2" key="2">
    <citation type="submission" date="2015-01" db="EMBL/GenBank/DDBJ databases">
        <title>Evolutionary Origins and Diversification of the Mycorrhizal Mutualists.</title>
        <authorList>
            <consortium name="DOE Joint Genome Institute"/>
            <consortium name="Mycorrhizal Genomics Consortium"/>
            <person name="Kohler A."/>
            <person name="Kuo A."/>
            <person name="Nagy L.G."/>
            <person name="Floudas D."/>
            <person name="Copeland A."/>
            <person name="Barry K.W."/>
            <person name="Cichocki N."/>
            <person name="Veneault-Fourrey C."/>
            <person name="LaButti K."/>
            <person name="Lindquist E.A."/>
            <person name="Lipzen A."/>
            <person name="Lundell T."/>
            <person name="Morin E."/>
            <person name="Murat C."/>
            <person name="Riley R."/>
            <person name="Ohm R."/>
            <person name="Sun H."/>
            <person name="Tunlid A."/>
            <person name="Henrissat B."/>
            <person name="Grigoriev I.V."/>
            <person name="Hibbett D.S."/>
            <person name="Martin F."/>
        </authorList>
    </citation>
    <scope>NUCLEOTIDE SEQUENCE [LARGE SCALE GENOMIC DNA]</scope>
    <source>
        <strain evidence="2">LaAM-08-1</strain>
    </source>
</reference>
<gene>
    <name evidence="1" type="ORF">K443DRAFT_682548</name>
</gene>
<accession>A0A0C9WK99</accession>
<sequence length="87" mass="9776">MGAYLAEELQRSHRHTDHSVFVHINDHCQLDETALNSHSDLSGREHEYRPGVGYAYDTGQDIILMEVSITGVNFLRMTVMGGGERCV</sequence>
<proteinExistence type="predicted"/>
<reference evidence="1 2" key="1">
    <citation type="submission" date="2014-04" db="EMBL/GenBank/DDBJ databases">
        <authorList>
            <consortium name="DOE Joint Genome Institute"/>
            <person name="Kuo A."/>
            <person name="Kohler A."/>
            <person name="Nagy L.G."/>
            <person name="Floudas D."/>
            <person name="Copeland A."/>
            <person name="Barry K.W."/>
            <person name="Cichocki N."/>
            <person name="Veneault-Fourrey C."/>
            <person name="LaButti K."/>
            <person name="Lindquist E.A."/>
            <person name="Lipzen A."/>
            <person name="Lundell T."/>
            <person name="Morin E."/>
            <person name="Murat C."/>
            <person name="Sun H."/>
            <person name="Tunlid A."/>
            <person name="Henrissat B."/>
            <person name="Grigoriev I.V."/>
            <person name="Hibbett D.S."/>
            <person name="Martin F."/>
            <person name="Nordberg H.P."/>
            <person name="Cantor M.N."/>
            <person name="Hua S.X."/>
        </authorList>
    </citation>
    <scope>NUCLEOTIDE SEQUENCE [LARGE SCALE GENOMIC DNA]</scope>
    <source>
        <strain evidence="1 2">LaAM-08-1</strain>
    </source>
</reference>
<dbReference type="AlphaFoldDB" id="A0A0C9WK99"/>
<keyword evidence="2" id="KW-1185">Reference proteome</keyword>
<organism evidence="1 2">
    <name type="scientific">Laccaria amethystina LaAM-08-1</name>
    <dbReference type="NCBI Taxonomy" id="1095629"/>
    <lineage>
        <taxon>Eukaryota</taxon>
        <taxon>Fungi</taxon>
        <taxon>Dikarya</taxon>
        <taxon>Basidiomycota</taxon>
        <taxon>Agaricomycotina</taxon>
        <taxon>Agaricomycetes</taxon>
        <taxon>Agaricomycetidae</taxon>
        <taxon>Agaricales</taxon>
        <taxon>Agaricineae</taxon>
        <taxon>Hydnangiaceae</taxon>
        <taxon>Laccaria</taxon>
    </lineage>
</organism>
<dbReference type="Proteomes" id="UP000054477">
    <property type="component" value="Unassembled WGS sequence"/>
</dbReference>
<evidence type="ECO:0000313" key="2">
    <source>
        <dbReference type="Proteomes" id="UP000054477"/>
    </source>
</evidence>
<name>A0A0C9WK99_9AGAR</name>